<dbReference type="PANTHER" id="PTHR45187:SF2">
    <property type="entry name" value="RHODANESE-LIKE DOMAIN-CONTAINING PROTEIN 11, CHLOROPLASTIC"/>
    <property type="match status" value="1"/>
</dbReference>
<dbReference type="SUPFAM" id="SSF52821">
    <property type="entry name" value="Rhodanese/Cell cycle control phosphatase"/>
    <property type="match status" value="1"/>
</dbReference>
<dbReference type="PROSITE" id="PS50206">
    <property type="entry name" value="RHODANESE_3"/>
    <property type="match status" value="1"/>
</dbReference>
<accession>A0ABY8UMC5</accession>
<reference evidence="3 4" key="1">
    <citation type="submission" date="2023-05" db="EMBL/GenBank/DDBJ databases">
        <title>A 100% complete, gapless, phased diploid assembly of the Scenedesmus obliquus UTEX 3031 genome.</title>
        <authorList>
            <person name="Biondi T.C."/>
            <person name="Hanschen E.R."/>
            <person name="Kwon T."/>
            <person name="Eng W."/>
            <person name="Kruse C.P.S."/>
            <person name="Koehler S.I."/>
            <person name="Kunde Y."/>
            <person name="Gleasner C.D."/>
            <person name="You Mak K.T."/>
            <person name="Polle J."/>
            <person name="Hovde B.T."/>
            <person name="Starkenburg S.R."/>
        </authorList>
    </citation>
    <scope>NUCLEOTIDE SEQUENCE [LARGE SCALE GENOMIC DNA]</scope>
    <source>
        <strain evidence="3 4">DOE0152z</strain>
    </source>
</reference>
<keyword evidence="1" id="KW-0812">Transmembrane</keyword>
<dbReference type="InterPro" id="IPR044664">
    <property type="entry name" value="STR11-like"/>
</dbReference>
<evidence type="ECO:0000313" key="3">
    <source>
        <dbReference type="EMBL" id="WIA22693.1"/>
    </source>
</evidence>
<dbReference type="PANTHER" id="PTHR45187">
    <property type="entry name" value="RHODANESE-LIKE DOMAIN-CONTAINING PROTEIN 11, CHLOROPLASTIC"/>
    <property type="match status" value="1"/>
</dbReference>
<keyword evidence="4" id="KW-1185">Reference proteome</keyword>
<organism evidence="3 4">
    <name type="scientific">Tetradesmus obliquus</name>
    <name type="common">Green alga</name>
    <name type="synonym">Acutodesmus obliquus</name>
    <dbReference type="NCBI Taxonomy" id="3088"/>
    <lineage>
        <taxon>Eukaryota</taxon>
        <taxon>Viridiplantae</taxon>
        <taxon>Chlorophyta</taxon>
        <taxon>core chlorophytes</taxon>
        <taxon>Chlorophyceae</taxon>
        <taxon>CS clade</taxon>
        <taxon>Sphaeropleales</taxon>
        <taxon>Scenedesmaceae</taxon>
        <taxon>Tetradesmus</taxon>
    </lineage>
</organism>
<evidence type="ECO:0000256" key="1">
    <source>
        <dbReference type="SAM" id="Phobius"/>
    </source>
</evidence>
<proteinExistence type="predicted"/>
<dbReference type="EMBL" id="CP126222">
    <property type="protein sequence ID" value="WIA22693.1"/>
    <property type="molecule type" value="Genomic_DNA"/>
</dbReference>
<name>A0ABY8UMC5_TETOB</name>
<gene>
    <name evidence="3" type="ORF">OEZ85_001102</name>
</gene>
<dbReference type="InterPro" id="IPR001763">
    <property type="entry name" value="Rhodanese-like_dom"/>
</dbReference>
<dbReference type="Gene3D" id="3.40.250.10">
    <property type="entry name" value="Rhodanese-like domain"/>
    <property type="match status" value="1"/>
</dbReference>
<evidence type="ECO:0000259" key="2">
    <source>
        <dbReference type="PROSITE" id="PS50206"/>
    </source>
</evidence>
<keyword evidence="1" id="KW-0472">Membrane</keyword>
<dbReference type="CDD" id="cd00158">
    <property type="entry name" value="RHOD"/>
    <property type="match status" value="1"/>
</dbReference>
<dbReference type="InterPro" id="IPR036873">
    <property type="entry name" value="Rhodanese-like_dom_sf"/>
</dbReference>
<sequence length="341" mass="35851">MLRSVSERHSNSLDLKYPQRFAPATGRPLAPTAAMALAQRISSNAAAAASGRSAAAPVRAVRCVRVAARAAAAPGSSSSSRSSAVLVRAASTRQQEAEARWTQQVKDGVVMNVSNKSAGEMMQQGWKLLDIRPPGETAKVGIVGAVAVPLYVEDPSNSIGSLLKKSATIGTGGWWLGGTHMIPNNDFLAQVQAQIPKDTPVVVACQKGLRSLAAAEQLSRAGYSKLAWINGGFDTARPGDLPTTDNKDVRASYSKLAWINGGFDTARPGDLPTTDNKDVRYAGIGGLSEALGWTEVQQEYNEGQFLGGVSGILSFVALILAADLALFAYEQVTYMTSTAGQ</sequence>
<keyword evidence="1" id="KW-1133">Transmembrane helix</keyword>
<dbReference type="Proteomes" id="UP001244341">
    <property type="component" value="Chromosome 15b"/>
</dbReference>
<evidence type="ECO:0000313" key="4">
    <source>
        <dbReference type="Proteomes" id="UP001244341"/>
    </source>
</evidence>
<protein>
    <recommendedName>
        <fullName evidence="2">Rhodanese domain-containing protein</fullName>
    </recommendedName>
</protein>
<feature type="domain" description="Rhodanese" evidence="2">
    <location>
        <begin position="122"/>
        <end position="245"/>
    </location>
</feature>
<dbReference type="SMART" id="SM00450">
    <property type="entry name" value="RHOD"/>
    <property type="match status" value="1"/>
</dbReference>
<dbReference type="Pfam" id="PF00581">
    <property type="entry name" value="Rhodanese"/>
    <property type="match status" value="1"/>
</dbReference>
<feature type="transmembrane region" description="Helical" evidence="1">
    <location>
        <begin position="305"/>
        <end position="329"/>
    </location>
</feature>